<name>A0A0C1U629_9CLOT</name>
<dbReference type="Proteomes" id="UP000031366">
    <property type="component" value="Unassembled WGS sequence"/>
</dbReference>
<dbReference type="STRING" id="29341.RSJ17_13550"/>
<comment type="caution">
    <text evidence="1">The sequence shown here is derived from an EMBL/GenBank/DDBJ whole genome shotgun (WGS) entry which is preliminary data.</text>
</comment>
<gene>
    <name evidence="1" type="ORF">U732_1336</name>
</gene>
<sequence>MYSEELVELITKEVMNRLKILLEENNKSKKKLLILEHSKDLCPILSGALNDNNFTIDCLDNMGDIESYEGIILQKISNSELVNLSLTIQGSMKEKVAIEAALKGLNLYAMEKGVEYKKYAATANRVLFNTFKDHEEKLKSYGVNFVGLKGLLSTLKSENVNVSPKSERNDKSEVSVQIKDEANKSIKKKLISETDLRNLYKDGVKEVVIPKKSIVTPLAKDFARINKLLIKFES</sequence>
<dbReference type="EMBL" id="AYSO01000015">
    <property type="protein sequence ID" value="KIE47223.1"/>
    <property type="molecule type" value="Genomic_DNA"/>
</dbReference>
<organism evidence="1 2">
    <name type="scientific">Clostridium argentinense CDC 2741</name>
    <dbReference type="NCBI Taxonomy" id="1418104"/>
    <lineage>
        <taxon>Bacteria</taxon>
        <taxon>Bacillati</taxon>
        <taxon>Bacillota</taxon>
        <taxon>Clostridia</taxon>
        <taxon>Eubacteriales</taxon>
        <taxon>Clostridiaceae</taxon>
        <taxon>Clostridium</taxon>
    </lineage>
</organism>
<dbReference type="InterPro" id="IPR013372">
    <property type="entry name" value="Eut_put"/>
</dbReference>
<dbReference type="PIRSF" id="PIRSF034981">
    <property type="entry name" value="Eut_put"/>
    <property type="match status" value="1"/>
</dbReference>
<proteinExistence type="predicted"/>
<keyword evidence="2" id="KW-1185">Reference proteome</keyword>
<dbReference type="RefSeq" id="WP_039632256.1">
    <property type="nucleotide sequence ID" value="NZ_AYSO01000015.1"/>
</dbReference>
<reference evidence="1 2" key="1">
    <citation type="journal article" date="2015" name="Infect. Genet. Evol.">
        <title>Genomic sequences of six botulinum neurotoxin-producing strains representing three clostridial species illustrate the mobility and diversity of botulinum neurotoxin genes.</title>
        <authorList>
            <person name="Smith T.J."/>
            <person name="Hill K.K."/>
            <person name="Xie G."/>
            <person name="Foley B.T."/>
            <person name="Williamson C.H."/>
            <person name="Foster J.T."/>
            <person name="Johnson S.L."/>
            <person name="Chertkov O."/>
            <person name="Teshima H."/>
            <person name="Gibbons H.S."/>
            <person name="Johnsky L.A."/>
            <person name="Karavis M.A."/>
            <person name="Smith L.A."/>
        </authorList>
    </citation>
    <scope>NUCLEOTIDE SEQUENCE [LARGE SCALE GENOMIC DNA]</scope>
    <source>
        <strain evidence="1 2">CDC 2741</strain>
    </source>
</reference>
<dbReference type="OrthoDB" id="6197337at2"/>
<dbReference type="AlphaFoldDB" id="A0A0C1U629"/>
<protein>
    <submittedName>
        <fullName evidence="1">Putative ethanolamine utilization protein</fullName>
    </submittedName>
</protein>
<accession>A0A0C1U629</accession>
<evidence type="ECO:0000313" key="2">
    <source>
        <dbReference type="Proteomes" id="UP000031366"/>
    </source>
</evidence>
<evidence type="ECO:0000313" key="1">
    <source>
        <dbReference type="EMBL" id="KIE47223.1"/>
    </source>
</evidence>